<protein>
    <recommendedName>
        <fullName evidence="2">DOG1 domain-containing protein</fullName>
    </recommendedName>
</protein>
<name>A0A7N0UBU0_KALFE</name>
<keyword evidence="1" id="KW-0175">Coiled coil</keyword>
<evidence type="ECO:0000313" key="4">
    <source>
        <dbReference type="Proteomes" id="UP000594263"/>
    </source>
</evidence>
<dbReference type="PANTHER" id="PTHR46354:SF7">
    <property type="entry name" value="PROTEIN DOG1-LIKE 1"/>
    <property type="match status" value="1"/>
</dbReference>
<evidence type="ECO:0000313" key="3">
    <source>
        <dbReference type="EnsemblPlants" id="Kaladp0060s0051.1.v1.1"/>
    </source>
</evidence>
<sequence>MGLQKSDLAELLLTQNASPNEDREEHDERCGQVIHKSIRHFEEHTRDRSRLAHRDIGPFIAPAWCTAFENSLLWIAGCRPSAFIRLTYVLCGFELETHFSQVLHGVETQTMCDLTGQQLSLIDDLQRRTVRGEDSLSAQVAALQGDVIDFPVASLAIKSPDPVVEMNDEIRGALERHEKAMAEVHDEADELRLRKLKELLHVLTPKQGVDFLVASKKLHLSLHEWGKIKDREHTRRKSPS</sequence>
<dbReference type="GO" id="GO:0043565">
    <property type="term" value="F:sequence-specific DNA binding"/>
    <property type="evidence" value="ECO:0007669"/>
    <property type="project" value="InterPro"/>
</dbReference>
<dbReference type="PROSITE" id="PS51806">
    <property type="entry name" value="DOG1"/>
    <property type="match status" value="1"/>
</dbReference>
<dbReference type="Pfam" id="PF14144">
    <property type="entry name" value="DOG1"/>
    <property type="match status" value="1"/>
</dbReference>
<dbReference type="EnsemblPlants" id="Kaladp0060s0051.1.v1.1">
    <property type="protein sequence ID" value="Kaladp0060s0051.1.v1.1"/>
    <property type="gene ID" value="Kaladp0060s0051.v1.1"/>
</dbReference>
<dbReference type="PANTHER" id="PTHR46354">
    <property type="entry name" value="DOG1 DOMAIN-CONTAINING PROTEIN"/>
    <property type="match status" value="1"/>
</dbReference>
<reference evidence="3" key="1">
    <citation type="submission" date="2021-01" db="UniProtKB">
        <authorList>
            <consortium name="EnsemblPlants"/>
        </authorList>
    </citation>
    <scope>IDENTIFICATION</scope>
</reference>
<dbReference type="OMA" id="SMHEWGR"/>
<keyword evidence="4" id="KW-1185">Reference proteome</keyword>
<feature type="domain" description="DOG1" evidence="2">
    <location>
        <begin position="1"/>
        <end position="232"/>
    </location>
</feature>
<dbReference type="Gramene" id="Kaladp0060s0051.1.v1.1">
    <property type="protein sequence ID" value="Kaladp0060s0051.1.v1.1"/>
    <property type="gene ID" value="Kaladp0060s0051.v1.1"/>
</dbReference>
<dbReference type="GO" id="GO:0006351">
    <property type="term" value="P:DNA-templated transcription"/>
    <property type="evidence" value="ECO:0007669"/>
    <property type="project" value="InterPro"/>
</dbReference>
<dbReference type="InterPro" id="IPR051886">
    <property type="entry name" value="Seed_Dev/Stress_Resp_Reg"/>
</dbReference>
<feature type="coiled-coil region" evidence="1">
    <location>
        <begin position="163"/>
        <end position="194"/>
    </location>
</feature>
<organism evidence="3 4">
    <name type="scientific">Kalanchoe fedtschenkoi</name>
    <name type="common">Lavender scallops</name>
    <name type="synonym">South American air plant</name>
    <dbReference type="NCBI Taxonomy" id="63787"/>
    <lineage>
        <taxon>Eukaryota</taxon>
        <taxon>Viridiplantae</taxon>
        <taxon>Streptophyta</taxon>
        <taxon>Embryophyta</taxon>
        <taxon>Tracheophyta</taxon>
        <taxon>Spermatophyta</taxon>
        <taxon>Magnoliopsida</taxon>
        <taxon>eudicotyledons</taxon>
        <taxon>Gunneridae</taxon>
        <taxon>Pentapetalae</taxon>
        <taxon>Saxifragales</taxon>
        <taxon>Crassulaceae</taxon>
        <taxon>Kalanchoe</taxon>
    </lineage>
</organism>
<dbReference type="InterPro" id="IPR025422">
    <property type="entry name" value="TGA_domain"/>
</dbReference>
<evidence type="ECO:0000256" key="1">
    <source>
        <dbReference type="SAM" id="Coils"/>
    </source>
</evidence>
<accession>A0A7N0UBU0</accession>
<dbReference type="Proteomes" id="UP000594263">
    <property type="component" value="Unplaced"/>
</dbReference>
<dbReference type="AlphaFoldDB" id="A0A7N0UBU0"/>
<proteinExistence type="predicted"/>
<evidence type="ECO:0000259" key="2">
    <source>
        <dbReference type="PROSITE" id="PS51806"/>
    </source>
</evidence>